<dbReference type="Proteomes" id="UP000247903">
    <property type="component" value="Unassembled WGS sequence"/>
</dbReference>
<dbReference type="Gene3D" id="1.25.40.10">
    <property type="entry name" value="Tetratricopeptide repeat domain"/>
    <property type="match status" value="1"/>
</dbReference>
<dbReference type="RefSeq" id="WP_110306840.1">
    <property type="nucleotide sequence ID" value="NZ_QJHK01000009.1"/>
</dbReference>
<gene>
    <name evidence="1" type="ORF">DMB65_11745</name>
</gene>
<dbReference type="EMBL" id="QJHK01000009">
    <property type="protein sequence ID" value="PXY40578.1"/>
    <property type="molecule type" value="Genomic_DNA"/>
</dbReference>
<proteinExistence type="predicted"/>
<evidence type="ECO:0000313" key="2">
    <source>
        <dbReference type="Proteomes" id="UP000247903"/>
    </source>
</evidence>
<name>A0A2V4BNK6_9FLAO</name>
<sequence length="400" mass="47155">MTLFDFSQSIKALNNQKKFSETLKFFKENKTEFKPDDIGLNKFIVYEMISALIETNHYEVIFTFIEQHNIVLDEKNFGYLLKKFKDKPSVNWTVVNKFCDLVSVDNLDTECKTIEVERKGEKKPMELASDKENWYAFKTKALFETQQYQECYEFSKKALENFEKFHYSNEIWFARRIALSKKHLGNSADALNELLQVLRRKKEWFIQNEVAEIYKENGDFDKAFKYAIEAINNFGDLEYKVGLLVLIANILGHKEETELSFKHYMLSKLLRQQEEWKVPPTLDYALQNLGFTQIPLEQLPNLKKELKNYWNTFKQPQTKSFDKTKTTTGQNLDGEIVEIRNDNERGKDGFLKSNGQKYYFSVSSNFHLTPNIFVGKKVLFEILPPTETKKEQVRIKKVIT</sequence>
<dbReference type="SUPFAM" id="SSF81901">
    <property type="entry name" value="HCP-like"/>
    <property type="match status" value="1"/>
</dbReference>
<evidence type="ECO:0000313" key="1">
    <source>
        <dbReference type="EMBL" id="PXY40578.1"/>
    </source>
</evidence>
<comment type="caution">
    <text evidence="1">The sequence shown here is derived from an EMBL/GenBank/DDBJ whole genome shotgun (WGS) entry which is preliminary data.</text>
</comment>
<keyword evidence="2" id="KW-1185">Reference proteome</keyword>
<dbReference type="InterPro" id="IPR011990">
    <property type="entry name" value="TPR-like_helical_dom_sf"/>
</dbReference>
<accession>A0A2V4BNK6</accession>
<dbReference type="AlphaFoldDB" id="A0A2V4BNK6"/>
<protein>
    <submittedName>
        <fullName evidence="1">Uncharacterized protein</fullName>
    </submittedName>
</protein>
<dbReference type="OrthoDB" id="1623656at2"/>
<reference evidence="1 2" key="1">
    <citation type="submission" date="2018-05" db="EMBL/GenBank/DDBJ databases">
        <title>Flavobacterium sp. strain IMCC34759, incomplete genome.</title>
        <authorList>
            <person name="Joung Y."/>
            <person name="Cho J."/>
        </authorList>
    </citation>
    <scope>NUCLEOTIDE SEQUENCE [LARGE SCALE GENOMIC DNA]</scope>
    <source>
        <strain evidence="1 2">IMCC34759</strain>
    </source>
</reference>
<organism evidence="1 2">
    <name type="scientific">Flavobacterium cheongpyeongense</name>
    <dbReference type="NCBI Taxonomy" id="2212651"/>
    <lineage>
        <taxon>Bacteria</taxon>
        <taxon>Pseudomonadati</taxon>
        <taxon>Bacteroidota</taxon>
        <taxon>Flavobacteriia</taxon>
        <taxon>Flavobacteriales</taxon>
        <taxon>Flavobacteriaceae</taxon>
        <taxon>Flavobacterium</taxon>
    </lineage>
</organism>